<evidence type="ECO:0000256" key="1">
    <source>
        <dbReference type="ARBA" id="ARBA00001974"/>
    </source>
</evidence>
<keyword evidence="10" id="KW-0456">Lyase</keyword>
<name>A0A024GID1_9STRA</name>
<comment type="caution">
    <text evidence="15">The sequence shown here is derived from an EMBL/GenBank/DDBJ whole genome shotgun (WGS) entry which is preliminary data.</text>
</comment>
<evidence type="ECO:0000256" key="12">
    <source>
        <dbReference type="ARBA" id="ARBA00033999"/>
    </source>
</evidence>
<evidence type="ECO:0000313" key="16">
    <source>
        <dbReference type="Proteomes" id="UP000053237"/>
    </source>
</evidence>
<keyword evidence="5" id="KW-0285">Flavoprotein</keyword>
<dbReference type="InterPro" id="IPR036134">
    <property type="entry name" value="Crypto/Photolyase_FAD-like_sf"/>
</dbReference>
<dbReference type="InterPro" id="IPR006050">
    <property type="entry name" value="DNA_photolyase_N"/>
</dbReference>
<evidence type="ECO:0000256" key="10">
    <source>
        <dbReference type="ARBA" id="ARBA00023239"/>
    </source>
</evidence>
<dbReference type="PANTHER" id="PTHR10211">
    <property type="entry name" value="DEOXYRIBODIPYRIMIDINE PHOTOLYASE"/>
    <property type="match status" value="1"/>
</dbReference>
<accession>A0A024GID1</accession>
<dbReference type="GO" id="GO:0003904">
    <property type="term" value="F:deoxyribodipyrimidine photo-lyase activity"/>
    <property type="evidence" value="ECO:0007669"/>
    <property type="project" value="UniProtKB-EC"/>
</dbReference>
<dbReference type="InterPro" id="IPR036155">
    <property type="entry name" value="Crypto/Photolyase_N_sf"/>
</dbReference>
<gene>
    <name evidence="15" type="ORF">BN9_070270</name>
    <name evidence="14" type="ORF">BN9_131680</name>
</gene>
<dbReference type="InterPro" id="IPR032673">
    <property type="entry name" value="DNA_photolyase_2_CS"/>
</dbReference>
<dbReference type="SUPFAM" id="SSF52425">
    <property type="entry name" value="Cryptochrome/photolyase, N-terminal domain"/>
    <property type="match status" value="1"/>
</dbReference>
<feature type="domain" description="Photolyase/cryptochrome alpha/beta" evidence="13">
    <location>
        <begin position="43"/>
        <end position="205"/>
    </location>
</feature>
<protein>
    <recommendedName>
        <fullName evidence="4">Deoxyribodipyrimidine photo-lyase</fullName>
        <ecNumber evidence="3">4.1.99.3</ecNumber>
    </recommendedName>
    <alternativeName>
        <fullName evidence="11">DNA photolyase</fullName>
    </alternativeName>
</protein>
<dbReference type="InterPro" id="IPR052219">
    <property type="entry name" value="Photolyase_Class-2"/>
</dbReference>
<keyword evidence="8" id="KW-0238">DNA-binding</keyword>
<sequence length="542" mass="62269">MTTIRCRLESCPKTERIQLNRIRWLYDGAISAKKTDTSAQDKKYILYWMQTSVRTTYNYGLEYALEAATALALPLQVIYFLSDRSAVPKKQLARDPNAFAFSTERHAKFALEGLASTKSRLKERGIDLKIVLSGNTKQESENEENEDEFGATRYHLLDRCARNAVLVVTDRAYIRFSANDTLRCAEYAKESKNAWGLVQVEGDVVVPSAIASDKEEYSARTIRPKVTRHLAKFLVQLKEQDISDKIKSLDLNLLHFLPFKLLNKNTSTKDCILEIDPARKAEMLEALDLDRSVVPVESMLGGEDEAERHAREFARGKLCKYAEARNEPGADGSSNLSCYLHYGHISPVWIALLVKEIDDANNKNSQDAFLEEMIVRRELSVNFVVYNPDRYDSIEGIPDFAKKTLNDHRGDERPHIYTLKDLESGLTEDKYWNAAQLEVVHSGRMHGYMRMYWGKKILEWSKTPEEAFERTVYLNNKYSLDAPHPNSYTGVAWTFGKHDQGWREREIFGKVRYMNETGLKRKFDMDGYVQKIKSLRESCGDE</sequence>
<dbReference type="SUPFAM" id="SSF48173">
    <property type="entry name" value="Cryptochrome/photolyase FAD-binding domain"/>
    <property type="match status" value="1"/>
</dbReference>
<dbReference type="GO" id="GO:0000719">
    <property type="term" value="P:photoreactive repair"/>
    <property type="evidence" value="ECO:0007669"/>
    <property type="project" value="TreeGrafter"/>
</dbReference>
<dbReference type="FunFam" id="1.10.579.10:FF:000002">
    <property type="entry name" value="Deoxyribodipyrimidine photolyase"/>
    <property type="match status" value="1"/>
</dbReference>
<evidence type="ECO:0000256" key="11">
    <source>
        <dbReference type="ARBA" id="ARBA00031671"/>
    </source>
</evidence>
<dbReference type="EMBL" id="CAIX01000117">
    <property type="protein sequence ID" value="CCI46098.1"/>
    <property type="molecule type" value="Genomic_DNA"/>
</dbReference>
<dbReference type="STRING" id="65357.A0A024GID1"/>
<comment type="cofactor">
    <cofactor evidence="1">
        <name>FAD</name>
        <dbReference type="ChEBI" id="CHEBI:57692"/>
    </cofactor>
</comment>
<dbReference type="PROSITE" id="PS01084">
    <property type="entry name" value="DNA_PHOTOLYASES_2_2"/>
    <property type="match status" value="1"/>
</dbReference>
<keyword evidence="16" id="KW-1185">Reference proteome</keyword>
<evidence type="ECO:0000256" key="8">
    <source>
        <dbReference type="ARBA" id="ARBA00023125"/>
    </source>
</evidence>
<evidence type="ECO:0000256" key="5">
    <source>
        <dbReference type="ARBA" id="ARBA00022630"/>
    </source>
</evidence>
<dbReference type="GO" id="GO:0003677">
    <property type="term" value="F:DNA binding"/>
    <property type="evidence" value="ECO:0007669"/>
    <property type="project" value="UniProtKB-KW"/>
</dbReference>
<reference evidence="15 16" key="1">
    <citation type="submission" date="2012-05" db="EMBL/GenBank/DDBJ databases">
        <title>Recombination and specialization in a pathogen metapopulation.</title>
        <authorList>
            <person name="Gardiner A."/>
            <person name="Kemen E."/>
            <person name="Schultz-Larsen T."/>
            <person name="MacLean D."/>
            <person name="Van Oosterhout C."/>
            <person name="Jones J.D.G."/>
        </authorList>
    </citation>
    <scope>NUCLEOTIDE SEQUENCE [LARGE SCALE GENOMIC DNA]</scope>
    <source>
        <strain evidence="15 16">Ac Nc2</strain>
    </source>
</reference>
<dbReference type="PROSITE" id="PS51645">
    <property type="entry name" value="PHR_CRY_ALPHA_BETA"/>
    <property type="match status" value="1"/>
</dbReference>
<dbReference type="Proteomes" id="UP000053237">
    <property type="component" value="Unassembled WGS sequence"/>
</dbReference>
<evidence type="ECO:0000313" key="15">
    <source>
        <dbReference type="EMBL" id="CCI46098.1"/>
    </source>
</evidence>
<keyword evidence="7" id="KW-0274">FAD</keyword>
<dbReference type="Gene3D" id="1.25.40.80">
    <property type="match status" value="1"/>
</dbReference>
<evidence type="ECO:0000256" key="2">
    <source>
        <dbReference type="ARBA" id="ARBA00006409"/>
    </source>
</evidence>
<dbReference type="EMBL" id="CAIX01001300">
    <property type="protein sequence ID" value="CCI11597.1"/>
    <property type="molecule type" value="Genomic_DNA"/>
</dbReference>
<dbReference type="Pfam" id="PF00875">
    <property type="entry name" value="DNA_photolyase"/>
    <property type="match status" value="1"/>
</dbReference>
<evidence type="ECO:0000256" key="4">
    <source>
        <dbReference type="ARBA" id="ARBA00014046"/>
    </source>
</evidence>
<comment type="similarity">
    <text evidence="2">Belongs to the DNA photolyase class-2 family.</text>
</comment>
<proteinExistence type="inferred from homology"/>
<evidence type="ECO:0000313" key="14">
    <source>
        <dbReference type="EMBL" id="CCI11597.1"/>
    </source>
</evidence>
<dbReference type="Gene3D" id="1.10.579.10">
    <property type="entry name" value="DNA Cyclobutane Dipyrimidine Photolyase, subunit A, domain 3"/>
    <property type="match status" value="1"/>
</dbReference>
<evidence type="ECO:0000256" key="6">
    <source>
        <dbReference type="ARBA" id="ARBA00022763"/>
    </source>
</evidence>
<evidence type="ECO:0000256" key="3">
    <source>
        <dbReference type="ARBA" id="ARBA00013149"/>
    </source>
</evidence>
<dbReference type="AlphaFoldDB" id="A0A024GID1"/>
<keyword evidence="6" id="KW-0227">DNA damage</keyword>
<organism evidence="15 16">
    <name type="scientific">Albugo candida</name>
    <dbReference type="NCBI Taxonomy" id="65357"/>
    <lineage>
        <taxon>Eukaryota</taxon>
        <taxon>Sar</taxon>
        <taxon>Stramenopiles</taxon>
        <taxon>Oomycota</taxon>
        <taxon>Peronosporomycetes</taxon>
        <taxon>Albuginales</taxon>
        <taxon>Albuginaceae</taxon>
        <taxon>Albugo</taxon>
    </lineage>
</organism>
<comment type="catalytic activity">
    <reaction evidence="12">
        <text>cyclobutadipyrimidine (in DNA) = 2 pyrimidine residues (in DNA).</text>
        <dbReference type="EC" id="4.1.99.3"/>
    </reaction>
</comment>
<dbReference type="EC" id="4.1.99.3" evidence="3"/>
<evidence type="ECO:0000259" key="13">
    <source>
        <dbReference type="PROSITE" id="PS51645"/>
    </source>
</evidence>
<evidence type="ECO:0000256" key="9">
    <source>
        <dbReference type="ARBA" id="ARBA00023204"/>
    </source>
</evidence>
<dbReference type="PROSITE" id="PS01083">
    <property type="entry name" value="DNA_PHOTOLYASES_2_1"/>
    <property type="match status" value="1"/>
</dbReference>
<evidence type="ECO:0000256" key="7">
    <source>
        <dbReference type="ARBA" id="ARBA00022827"/>
    </source>
</evidence>
<dbReference type="Gene3D" id="3.40.50.620">
    <property type="entry name" value="HUPs"/>
    <property type="match status" value="1"/>
</dbReference>
<dbReference type="OrthoDB" id="496749at2759"/>
<dbReference type="InterPro" id="IPR014729">
    <property type="entry name" value="Rossmann-like_a/b/a_fold"/>
</dbReference>
<dbReference type="PANTHER" id="PTHR10211:SF0">
    <property type="entry name" value="DEOXYRIBODIPYRIMIDINE PHOTO-LYASE"/>
    <property type="match status" value="1"/>
</dbReference>
<dbReference type="InParanoid" id="A0A024GID1"/>
<keyword evidence="9" id="KW-0234">DNA repair</keyword>